<dbReference type="EMBL" id="JAMQYH010000005">
    <property type="protein sequence ID" value="KAJ1686056.1"/>
    <property type="molecule type" value="Genomic_DNA"/>
</dbReference>
<name>A0A9Q0C2G1_9POAL</name>
<protein>
    <submittedName>
        <fullName evidence="2">Uncharacterized protein</fullName>
    </submittedName>
</protein>
<evidence type="ECO:0000313" key="3">
    <source>
        <dbReference type="Proteomes" id="UP001151287"/>
    </source>
</evidence>
<dbReference type="PANTHER" id="PTHR33872:SF2">
    <property type="entry name" value="DNA POLYMERASE EPSILON CATALYTIC SUBUNIT A"/>
    <property type="match status" value="1"/>
</dbReference>
<dbReference type="PANTHER" id="PTHR33872">
    <property type="entry name" value="DNA POLYMERASE EPSILON CATALYTIC SUBUNIT A"/>
    <property type="match status" value="1"/>
</dbReference>
<comment type="caution">
    <text evidence="2">The sequence shown here is derived from an EMBL/GenBank/DDBJ whole genome shotgun (WGS) entry which is preliminary data.</text>
</comment>
<reference evidence="2" key="1">
    <citation type="journal article" date="2022" name="Cell">
        <title>Repeat-based holocentromeres influence genome architecture and karyotype evolution.</title>
        <authorList>
            <person name="Hofstatter P.G."/>
            <person name="Thangavel G."/>
            <person name="Lux T."/>
            <person name="Neumann P."/>
            <person name="Vondrak T."/>
            <person name="Novak P."/>
            <person name="Zhang M."/>
            <person name="Costa L."/>
            <person name="Castellani M."/>
            <person name="Scott A."/>
            <person name="Toegelov H."/>
            <person name="Fuchs J."/>
            <person name="Mata-Sucre Y."/>
            <person name="Dias Y."/>
            <person name="Vanzela A.L.L."/>
            <person name="Huettel B."/>
            <person name="Almeida C.C.S."/>
            <person name="Simkova H."/>
            <person name="Souza G."/>
            <person name="Pedrosa-Harand A."/>
            <person name="Macas J."/>
            <person name="Mayer K.F.X."/>
            <person name="Houben A."/>
            <person name="Marques A."/>
        </authorList>
    </citation>
    <scope>NUCLEOTIDE SEQUENCE</scope>
    <source>
        <strain evidence="2">RhyBre1mFocal</strain>
    </source>
</reference>
<evidence type="ECO:0000256" key="1">
    <source>
        <dbReference type="SAM" id="MobiDB-lite"/>
    </source>
</evidence>
<keyword evidence="3" id="KW-1185">Reference proteome</keyword>
<gene>
    <name evidence="2" type="ORF">LUZ63_017446</name>
</gene>
<feature type="compositionally biased region" description="Polar residues" evidence="1">
    <location>
        <begin position="86"/>
        <end position="105"/>
    </location>
</feature>
<dbReference type="OrthoDB" id="1858881at2759"/>
<dbReference type="Proteomes" id="UP001151287">
    <property type="component" value="Unassembled WGS sequence"/>
</dbReference>
<feature type="region of interest" description="Disordered" evidence="1">
    <location>
        <begin position="83"/>
        <end position="105"/>
    </location>
</feature>
<evidence type="ECO:0000313" key="2">
    <source>
        <dbReference type="EMBL" id="KAJ1686056.1"/>
    </source>
</evidence>
<accession>A0A9Q0C2G1</accession>
<organism evidence="2 3">
    <name type="scientific">Rhynchospora breviuscula</name>
    <dbReference type="NCBI Taxonomy" id="2022672"/>
    <lineage>
        <taxon>Eukaryota</taxon>
        <taxon>Viridiplantae</taxon>
        <taxon>Streptophyta</taxon>
        <taxon>Embryophyta</taxon>
        <taxon>Tracheophyta</taxon>
        <taxon>Spermatophyta</taxon>
        <taxon>Magnoliopsida</taxon>
        <taxon>Liliopsida</taxon>
        <taxon>Poales</taxon>
        <taxon>Cyperaceae</taxon>
        <taxon>Cyperoideae</taxon>
        <taxon>Rhynchosporeae</taxon>
        <taxon>Rhynchospora</taxon>
    </lineage>
</organism>
<dbReference type="AlphaFoldDB" id="A0A9Q0C2G1"/>
<feature type="region of interest" description="Disordered" evidence="1">
    <location>
        <begin position="21"/>
        <end position="63"/>
    </location>
</feature>
<proteinExistence type="predicted"/>
<sequence length="141" mass="16107">MGSLMAGWDSPIMDEHTARVRRNKSLTKEEINTFWRSKSQRKNNERDMNLSPSGSPVGTPEFLNDAEKRRAATPFSRSHNDVWSIVTPTTNQSSDEITSNSNTGGDWWTRSSWAFLNEPPRDETHTAQKYTAQFHVAQIHN</sequence>